<proteinExistence type="predicted"/>
<dbReference type="HOGENOM" id="CLU_2749399_0_0_9"/>
<reference evidence="2 3" key="1">
    <citation type="journal article" date="2011" name="Environ. Microbiol.">
        <title>Genome of alkaliphilic Bacillus pseudofirmus OF4 reveals adaptations that support the ability to grow in an external pH range from 7.5 to 11.4.</title>
        <authorList>
            <person name="Janto B."/>
            <person name="Ahmed A."/>
            <person name="Ito M."/>
            <person name="Liu J."/>
            <person name="Hicks D.B."/>
            <person name="Pagni S."/>
            <person name="Fackelmayer O.J."/>
            <person name="Smith T.A."/>
            <person name="Earl J."/>
            <person name="Elbourne L.D."/>
            <person name="Hassan K."/>
            <person name="Paulsen I.T."/>
            <person name="Kolsto A.B."/>
            <person name="Tourasse N.J."/>
            <person name="Ehrlich G.D."/>
            <person name="Boissy R."/>
            <person name="Ivey D.M."/>
            <person name="Li G."/>
            <person name="Xue Y."/>
            <person name="Ma Y."/>
            <person name="Hu F.Z."/>
            <person name="Krulwich T.A."/>
        </authorList>
    </citation>
    <scope>NUCLEOTIDE SEQUENCE [LARGE SCALE GENOMIC DNA]</scope>
    <source>
        <strain evidence="3">ATCC BAA-2126 / JCM 17055 / OF4</strain>
    </source>
</reference>
<gene>
    <name evidence="2" type="ordered locus">BpOF4_17080</name>
</gene>
<sequence length="70" mass="7536">MLACKNIPGTELSTVAEHSHSPFTGIGVAVDVILMTGLTLIVGFAVFVLEGLFSISFLFFMGQQHDTHLQ</sequence>
<dbReference type="Proteomes" id="UP000001544">
    <property type="component" value="Chromosome"/>
</dbReference>
<evidence type="ECO:0000313" key="2">
    <source>
        <dbReference type="EMBL" id="ADC51459.1"/>
    </source>
</evidence>
<accession>D3FQT9</accession>
<feature type="transmembrane region" description="Helical" evidence="1">
    <location>
        <begin position="32"/>
        <end position="60"/>
    </location>
</feature>
<dbReference type="KEGG" id="bpf:BpOF4_17080"/>
<protein>
    <submittedName>
        <fullName evidence="2">Uncharacterized protein</fullName>
    </submittedName>
</protein>
<evidence type="ECO:0000256" key="1">
    <source>
        <dbReference type="SAM" id="Phobius"/>
    </source>
</evidence>
<keyword evidence="1" id="KW-0812">Transmembrane</keyword>
<keyword evidence="1" id="KW-0472">Membrane</keyword>
<keyword evidence="1" id="KW-1133">Transmembrane helix</keyword>
<organism evidence="2 3">
    <name type="scientific">Alkalihalophilus pseudofirmus (strain ATCC BAA-2126 / JCM 17055 / OF4)</name>
    <name type="common">Bacillus pseudofirmus</name>
    <dbReference type="NCBI Taxonomy" id="398511"/>
    <lineage>
        <taxon>Bacteria</taxon>
        <taxon>Bacillati</taxon>
        <taxon>Bacillota</taxon>
        <taxon>Bacilli</taxon>
        <taxon>Bacillales</taxon>
        <taxon>Bacillaceae</taxon>
        <taxon>Alkalihalophilus</taxon>
    </lineage>
</organism>
<name>D3FQT9_ALKPO</name>
<evidence type="ECO:0000313" key="3">
    <source>
        <dbReference type="Proteomes" id="UP000001544"/>
    </source>
</evidence>
<dbReference type="EMBL" id="CP001878">
    <property type="protein sequence ID" value="ADC51459.1"/>
    <property type="molecule type" value="Genomic_DNA"/>
</dbReference>
<dbReference type="AlphaFoldDB" id="D3FQT9"/>
<keyword evidence="3" id="KW-1185">Reference proteome</keyword>